<dbReference type="Proteomes" id="UP000308000">
    <property type="component" value="Unassembled WGS sequence"/>
</dbReference>
<evidence type="ECO:0000313" key="3">
    <source>
        <dbReference type="Proteomes" id="UP000308000"/>
    </source>
</evidence>
<evidence type="ECO:0000313" key="2">
    <source>
        <dbReference type="EMBL" id="TLK20825.1"/>
    </source>
</evidence>
<dbReference type="Pfam" id="PF13289">
    <property type="entry name" value="SIR2_2"/>
    <property type="match status" value="1"/>
</dbReference>
<name>A0AAJ5K352_9DEIO</name>
<evidence type="ECO:0000313" key="1">
    <source>
        <dbReference type="EMBL" id="MBB5297419.1"/>
    </source>
</evidence>
<proteinExistence type="predicted"/>
<dbReference type="RefSeq" id="WP_129120526.1">
    <property type="nucleotide sequence ID" value="NZ_BSUI01000030.1"/>
</dbReference>
<dbReference type="InterPro" id="IPR029035">
    <property type="entry name" value="DHS-like_NAD/FAD-binding_dom"/>
</dbReference>
<dbReference type="EMBL" id="VBRC01000026">
    <property type="protein sequence ID" value="TLK20825.1"/>
    <property type="molecule type" value="Genomic_DNA"/>
</dbReference>
<keyword evidence="4" id="KW-1185">Reference proteome</keyword>
<dbReference type="EMBL" id="JACHFV010000025">
    <property type="protein sequence ID" value="MBB5297419.1"/>
    <property type="molecule type" value="Genomic_DNA"/>
</dbReference>
<dbReference type="Proteomes" id="UP000536909">
    <property type="component" value="Unassembled WGS sequence"/>
</dbReference>
<protein>
    <submittedName>
        <fullName evidence="2">SIR2 family protein</fullName>
    </submittedName>
</protein>
<accession>A0AAJ5K352</accession>
<sequence length="533" mass="60993">MVDLTVSEGDLRERELLIRKRALVTQHRRKPLINPEFAYKVPRFAFEAVVEVLFDKRVNKELALYLRKRNYVLNHHLSVEILKKKLKRIGIDYSSHDSGDPNLEGEAIKGPYLDLPAPIVFESKYVVENYSLEYRIREYVYEAQSKEYSACIICLYDALNIIDWDKMRSLQDKISETFPIKIIEFSDFTGRKIPHRVLASLYSEWEMEQWRHGESNFVEFFDSTRMEGLNAALSGQRVSFLIGAGATMAAGGPSWDSLIDLLWLNELRGRDAMPGLTDEEAKIEITQIITDSPLIRARMLVRLCGPGIYQKMRAIVYNGINYTSGLPISIADLIVRSVAQEKLYEVITFNYDNVIEQTLRARGYTTVTQYTGDRRAGQGIHVQHIHGYLSPYPEPITRGMADSVVFSEDSYHARINDPGHWTNRRLMQAFSESVCVFLGFSMTDPNVRRLLEAAQRESPGQHHYVFLKAPAPAPDNFDLQMARARLMYLQEAMMAELGLNVIWYVEYADLPMLVDQLLPVAFEDEAVPSGVSP</sequence>
<organism evidence="2 3">
    <name type="scientific">Deinococcus metallilatus</name>
    <dbReference type="NCBI Taxonomy" id="1211322"/>
    <lineage>
        <taxon>Bacteria</taxon>
        <taxon>Thermotogati</taxon>
        <taxon>Deinococcota</taxon>
        <taxon>Deinococci</taxon>
        <taxon>Deinococcales</taxon>
        <taxon>Deinococcaceae</taxon>
        <taxon>Deinococcus</taxon>
    </lineage>
</organism>
<reference evidence="2 3" key="1">
    <citation type="submission" date="2019-04" db="EMBL/GenBank/DDBJ databases">
        <title>Deinococcus metalilatus MA1002 mutant No.5.</title>
        <authorList>
            <person name="Park W."/>
            <person name="Park C."/>
        </authorList>
    </citation>
    <scope>NUCLEOTIDE SEQUENCE [LARGE SCALE GENOMIC DNA]</scope>
    <source>
        <strain evidence="2 3">MA1002-m5</strain>
    </source>
</reference>
<reference evidence="1 4" key="2">
    <citation type="submission" date="2020-08" db="EMBL/GenBank/DDBJ databases">
        <title>Genomic Encyclopedia of Type Strains, Phase IV (KMG-IV): sequencing the most valuable type-strain genomes for metagenomic binning, comparative biology and taxonomic classification.</title>
        <authorList>
            <person name="Goeker M."/>
        </authorList>
    </citation>
    <scope>NUCLEOTIDE SEQUENCE [LARGE SCALE GENOMIC DNA]</scope>
    <source>
        <strain evidence="1 4">DSM 105434</strain>
    </source>
</reference>
<dbReference type="SUPFAM" id="SSF52467">
    <property type="entry name" value="DHS-like NAD/FAD-binding domain"/>
    <property type="match status" value="1"/>
</dbReference>
<comment type="caution">
    <text evidence="2">The sequence shown here is derived from an EMBL/GenBank/DDBJ whole genome shotgun (WGS) entry which is preliminary data.</text>
</comment>
<evidence type="ECO:0000313" key="4">
    <source>
        <dbReference type="Proteomes" id="UP000536909"/>
    </source>
</evidence>
<gene>
    <name evidence="2" type="ORF">FCS05_19845</name>
    <name evidence="1" type="ORF">HNQ10_004292</name>
</gene>
<dbReference type="AlphaFoldDB" id="A0AAJ5K352"/>